<organism evidence="1 2">
    <name type="scientific">Quercus suber</name>
    <name type="common">Cork oak</name>
    <dbReference type="NCBI Taxonomy" id="58331"/>
    <lineage>
        <taxon>Eukaryota</taxon>
        <taxon>Viridiplantae</taxon>
        <taxon>Streptophyta</taxon>
        <taxon>Embryophyta</taxon>
        <taxon>Tracheophyta</taxon>
        <taxon>Spermatophyta</taxon>
        <taxon>Magnoliopsida</taxon>
        <taxon>eudicotyledons</taxon>
        <taxon>Gunneridae</taxon>
        <taxon>Pentapetalae</taxon>
        <taxon>rosids</taxon>
        <taxon>fabids</taxon>
        <taxon>Fagales</taxon>
        <taxon>Fagaceae</taxon>
        <taxon>Quercus</taxon>
    </lineage>
</organism>
<dbReference type="Proteomes" id="UP000237347">
    <property type="component" value="Unassembled WGS sequence"/>
</dbReference>
<name>A0AAW0J1L0_QUESU</name>
<gene>
    <name evidence="1" type="ORF">CFP56_038717</name>
</gene>
<reference evidence="1 2" key="1">
    <citation type="journal article" date="2018" name="Sci. Data">
        <title>The draft genome sequence of cork oak.</title>
        <authorList>
            <person name="Ramos A.M."/>
            <person name="Usie A."/>
            <person name="Barbosa P."/>
            <person name="Barros P.M."/>
            <person name="Capote T."/>
            <person name="Chaves I."/>
            <person name="Simoes F."/>
            <person name="Abreu I."/>
            <person name="Carrasquinho I."/>
            <person name="Faro C."/>
            <person name="Guimaraes J.B."/>
            <person name="Mendonca D."/>
            <person name="Nobrega F."/>
            <person name="Rodrigues L."/>
            <person name="Saibo N.J.M."/>
            <person name="Varela M.C."/>
            <person name="Egas C."/>
            <person name="Matos J."/>
            <person name="Miguel C.M."/>
            <person name="Oliveira M.M."/>
            <person name="Ricardo C.P."/>
            <person name="Goncalves S."/>
        </authorList>
    </citation>
    <scope>NUCLEOTIDE SEQUENCE [LARGE SCALE GENOMIC DNA]</scope>
    <source>
        <strain evidence="2">cv. HL8</strain>
    </source>
</reference>
<accession>A0AAW0J1L0</accession>
<dbReference type="AlphaFoldDB" id="A0AAW0J1L0"/>
<evidence type="ECO:0000313" key="1">
    <source>
        <dbReference type="EMBL" id="KAK7820569.1"/>
    </source>
</evidence>
<keyword evidence="2" id="KW-1185">Reference proteome</keyword>
<protein>
    <submittedName>
        <fullName evidence="1">Uncharacterized protein</fullName>
    </submittedName>
</protein>
<evidence type="ECO:0000313" key="2">
    <source>
        <dbReference type="Proteomes" id="UP000237347"/>
    </source>
</evidence>
<sequence>MKKTNKHFLASNEASLILSTYFHPGLAKKIAVDGMVFIAITKPVESQSST</sequence>
<proteinExistence type="predicted"/>
<dbReference type="EMBL" id="PKMF04000734">
    <property type="protein sequence ID" value="KAK7820569.1"/>
    <property type="molecule type" value="Genomic_DNA"/>
</dbReference>
<comment type="caution">
    <text evidence="1">The sequence shown here is derived from an EMBL/GenBank/DDBJ whole genome shotgun (WGS) entry which is preliminary data.</text>
</comment>